<evidence type="ECO:0000259" key="1">
    <source>
        <dbReference type="Pfam" id="PF02625"/>
    </source>
</evidence>
<dbReference type="Gene3D" id="3.40.50.720">
    <property type="entry name" value="NAD(P)-binding Rossmann-like Domain"/>
    <property type="match status" value="1"/>
</dbReference>
<keyword evidence="4" id="KW-1185">Reference proteome</keyword>
<evidence type="ECO:0000313" key="3">
    <source>
        <dbReference type="EMBL" id="MFC4607044.1"/>
    </source>
</evidence>
<evidence type="ECO:0000259" key="2">
    <source>
        <dbReference type="Pfam" id="PF13478"/>
    </source>
</evidence>
<dbReference type="RefSeq" id="WP_381191755.1">
    <property type="nucleotide sequence ID" value="NZ_JBHSFE010000005.1"/>
</dbReference>
<dbReference type="InterPro" id="IPR027051">
    <property type="entry name" value="XdhC_Rossmann_dom"/>
</dbReference>
<dbReference type="Pfam" id="PF13478">
    <property type="entry name" value="XdhC_C"/>
    <property type="match status" value="1"/>
</dbReference>
<comment type="caution">
    <text evidence="3">The sequence shown here is derived from an EMBL/GenBank/DDBJ whole genome shotgun (WGS) entry which is preliminary data.</text>
</comment>
<organism evidence="3 4">
    <name type="scientific">Streptomyces maoxianensis</name>
    <dbReference type="NCBI Taxonomy" id="1459942"/>
    <lineage>
        <taxon>Bacteria</taxon>
        <taxon>Bacillati</taxon>
        <taxon>Actinomycetota</taxon>
        <taxon>Actinomycetes</taxon>
        <taxon>Kitasatosporales</taxon>
        <taxon>Streptomycetaceae</taxon>
        <taxon>Streptomyces</taxon>
    </lineage>
</organism>
<protein>
    <submittedName>
        <fullName evidence="3">XdhC family protein</fullName>
    </submittedName>
</protein>
<feature type="domain" description="XdhC Rossmann" evidence="2">
    <location>
        <begin position="207"/>
        <end position="353"/>
    </location>
</feature>
<dbReference type="InterPro" id="IPR052698">
    <property type="entry name" value="MoCofactor_Util/Proc"/>
</dbReference>
<reference evidence="4" key="1">
    <citation type="journal article" date="2019" name="Int. J. Syst. Evol. Microbiol.">
        <title>The Global Catalogue of Microorganisms (GCM) 10K type strain sequencing project: providing services to taxonomists for standard genome sequencing and annotation.</title>
        <authorList>
            <consortium name="The Broad Institute Genomics Platform"/>
            <consortium name="The Broad Institute Genome Sequencing Center for Infectious Disease"/>
            <person name="Wu L."/>
            <person name="Ma J."/>
        </authorList>
    </citation>
    <scope>NUCLEOTIDE SEQUENCE [LARGE SCALE GENOMIC DNA]</scope>
    <source>
        <strain evidence="4">CGMCC 4.7139</strain>
    </source>
</reference>
<dbReference type="PANTHER" id="PTHR30388:SF4">
    <property type="entry name" value="MOLYBDENUM COFACTOR INSERTION CHAPERONE PAOD"/>
    <property type="match status" value="1"/>
</dbReference>
<dbReference type="InterPro" id="IPR003777">
    <property type="entry name" value="XdhC_CoxI"/>
</dbReference>
<feature type="domain" description="XdhC- CoxI" evidence="1">
    <location>
        <begin position="120"/>
        <end position="177"/>
    </location>
</feature>
<dbReference type="EMBL" id="JBHSFE010000005">
    <property type="protein sequence ID" value="MFC4607044.1"/>
    <property type="molecule type" value="Genomic_DNA"/>
</dbReference>
<dbReference type="PANTHER" id="PTHR30388">
    <property type="entry name" value="ALDEHYDE OXIDOREDUCTASE MOLYBDENUM COFACTOR ASSEMBLY PROTEIN"/>
    <property type="match status" value="1"/>
</dbReference>
<gene>
    <name evidence="3" type="ORF">ACFO9E_04290</name>
</gene>
<accession>A0ABV9G359</accession>
<name>A0ABV9G359_9ACTN</name>
<dbReference type="Pfam" id="PF02625">
    <property type="entry name" value="XdhC_CoxI"/>
    <property type="match status" value="2"/>
</dbReference>
<dbReference type="Proteomes" id="UP001595993">
    <property type="component" value="Unassembled WGS sequence"/>
</dbReference>
<proteinExistence type="predicted"/>
<feature type="domain" description="XdhC- CoxI" evidence="1">
    <location>
        <begin position="11"/>
        <end position="78"/>
    </location>
</feature>
<evidence type="ECO:0000313" key="4">
    <source>
        <dbReference type="Proteomes" id="UP001595993"/>
    </source>
</evidence>
<sequence>MRDIAQQLQAWRAAGRGFAVATVVAVSGSAPRPPGAAMAVSTDGQTVGSVSGGCVEAAVYELCLEALRTGQPVLQRFGYSDEDAFAAALTCGGIIDIFVRPVPPTPEPGLDAVLDSISGDEPVALLRVIEGPAVLPGAALAVHPDRHVGTLSDGADLEHAAVTQARALLEAGKTATFQLAPDGRSCDPHTRQTVTFFVESHVPAPRMLIFGAVDFAGAVSRLGGFLGYRVTICDAREVFATEARFPYADEVVVGWPHLYLDREAAAGTLDGRTVVCVLTHDAKFDIPLLERALRMPLGYIGAMGSRRTHHDRLGRLREAGLTESEIGGLHSPIGLDLGARTPEETAVAIAAEIVARKRGGGCLPLTGGDGPIHRARHVPTVAEVP</sequence>